<dbReference type="EMBL" id="JXLB01000008">
    <property type="protein sequence ID" value="OJG82733.1"/>
    <property type="molecule type" value="Genomic_DNA"/>
</dbReference>
<sequence length="66" mass="7528">MIMPKMKTFTGLATAMFLFEMLFPTVSIGVQASEIFNEEMSKVESICVSEEKRSNQVLKILQEMYA</sequence>
<reference evidence="1 2" key="1">
    <citation type="submission" date="2014-12" db="EMBL/GenBank/DDBJ databases">
        <title>Draft genome sequences of 29 type strains of Enterococci.</title>
        <authorList>
            <person name="Zhong Z."/>
            <person name="Sun Z."/>
            <person name="Liu W."/>
            <person name="Zhang W."/>
            <person name="Zhang H."/>
        </authorList>
    </citation>
    <scope>NUCLEOTIDE SEQUENCE [LARGE SCALE GENOMIC DNA]</scope>
    <source>
        <strain evidence="1 2">DSM 15687</strain>
    </source>
</reference>
<evidence type="ECO:0000313" key="2">
    <source>
        <dbReference type="Proteomes" id="UP000182152"/>
    </source>
</evidence>
<gene>
    <name evidence="1" type="ORF">RV14_GL002308</name>
</gene>
<organism evidence="1 2">
    <name type="scientific">Enterococcus ratti</name>
    <dbReference type="NCBI Taxonomy" id="150033"/>
    <lineage>
        <taxon>Bacteria</taxon>
        <taxon>Bacillati</taxon>
        <taxon>Bacillota</taxon>
        <taxon>Bacilli</taxon>
        <taxon>Lactobacillales</taxon>
        <taxon>Enterococcaceae</taxon>
        <taxon>Enterococcus</taxon>
    </lineage>
</organism>
<evidence type="ECO:0000313" key="1">
    <source>
        <dbReference type="EMBL" id="OJG82733.1"/>
    </source>
</evidence>
<proteinExistence type="predicted"/>
<dbReference type="Proteomes" id="UP000182152">
    <property type="component" value="Unassembled WGS sequence"/>
</dbReference>
<dbReference type="RefSeq" id="WP_071855293.1">
    <property type="nucleotide sequence ID" value="NZ_JBCLRY010000004.1"/>
</dbReference>
<accession>A0A1L8WNX3</accession>
<keyword evidence="2" id="KW-1185">Reference proteome</keyword>
<dbReference type="AlphaFoldDB" id="A0A1L8WNX3"/>
<protein>
    <submittedName>
        <fullName evidence="1">Uncharacterized protein</fullName>
    </submittedName>
</protein>
<name>A0A1L8WNX3_9ENTE</name>
<comment type="caution">
    <text evidence="1">The sequence shown here is derived from an EMBL/GenBank/DDBJ whole genome shotgun (WGS) entry which is preliminary data.</text>
</comment>